<evidence type="ECO:0000256" key="8">
    <source>
        <dbReference type="ARBA" id="ARBA00061050"/>
    </source>
</evidence>
<feature type="domain" description="HECT" evidence="15">
    <location>
        <begin position="725"/>
        <end position="1064"/>
    </location>
</feature>
<comment type="similarity">
    <text evidence="8">Belongs to the UBE3C family.</text>
</comment>
<dbReference type="OrthoDB" id="8068875at2759"/>
<dbReference type="CDD" id="cd23767">
    <property type="entry name" value="IQCD"/>
    <property type="match status" value="1"/>
</dbReference>
<protein>
    <recommendedName>
        <fullName evidence="10">Ubiquitin-protein ligase E3C</fullName>
        <ecNumber evidence="3">2.3.2.26</ecNumber>
    </recommendedName>
    <alternativeName>
        <fullName evidence="11">HECT-type ubiquitin transferase E3C</fullName>
    </alternativeName>
    <alternativeName>
        <fullName evidence="12">RTA-associated ubiquitin ligase</fullName>
    </alternativeName>
</protein>
<dbReference type="SUPFAM" id="SSF56204">
    <property type="entry name" value="Hect, E3 ligase catalytic domain"/>
    <property type="match status" value="1"/>
</dbReference>
<dbReference type="EC" id="2.3.2.26" evidence="3"/>
<dbReference type="GO" id="GO:0009966">
    <property type="term" value="P:regulation of signal transduction"/>
    <property type="evidence" value="ECO:0007669"/>
    <property type="project" value="UniProtKB-ARBA"/>
</dbReference>
<comment type="caution">
    <text evidence="16">The sequence shown here is derived from an EMBL/GenBank/DDBJ whole genome shotgun (WGS) entry which is preliminary data.</text>
</comment>
<gene>
    <name evidence="16" type="ORF">B4U79_01760</name>
    <name evidence="17" type="ORF">B4U79_03156</name>
</gene>
<name>A0A443QY02_9ACAR</name>
<dbReference type="Gene3D" id="3.30.2160.10">
    <property type="entry name" value="Hect, E3 ligase catalytic domain"/>
    <property type="match status" value="1"/>
</dbReference>
<evidence type="ECO:0000256" key="5">
    <source>
        <dbReference type="ARBA" id="ARBA00022679"/>
    </source>
</evidence>
<keyword evidence="16" id="KW-0436">Ligase</keyword>
<evidence type="ECO:0000313" key="17">
    <source>
        <dbReference type="EMBL" id="RWS08084.1"/>
    </source>
</evidence>
<evidence type="ECO:0000256" key="7">
    <source>
        <dbReference type="ARBA" id="ARBA00022843"/>
    </source>
</evidence>
<keyword evidence="4" id="KW-1017">Isopeptide bond</keyword>
<evidence type="ECO:0000256" key="13">
    <source>
        <dbReference type="PROSITE-ProRule" id="PRU00104"/>
    </source>
</evidence>
<evidence type="ECO:0000256" key="12">
    <source>
        <dbReference type="ARBA" id="ARBA00081642"/>
    </source>
</evidence>
<evidence type="ECO:0000256" key="11">
    <source>
        <dbReference type="ARBA" id="ARBA00077269"/>
    </source>
</evidence>
<evidence type="ECO:0000256" key="9">
    <source>
        <dbReference type="ARBA" id="ARBA00063372"/>
    </source>
</evidence>
<keyword evidence="18" id="KW-1185">Reference proteome</keyword>
<dbReference type="PROSITE" id="PS50237">
    <property type="entry name" value="HECT"/>
    <property type="match status" value="1"/>
</dbReference>
<dbReference type="InterPro" id="IPR000569">
    <property type="entry name" value="HECT_dom"/>
</dbReference>
<feature type="region of interest" description="Disordered" evidence="14">
    <location>
        <begin position="1"/>
        <end position="28"/>
    </location>
</feature>
<organism evidence="16 18">
    <name type="scientific">Dinothrombium tinctorium</name>
    <dbReference type="NCBI Taxonomy" id="1965070"/>
    <lineage>
        <taxon>Eukaryota</taxon>
        <taxon>Metazoa</taxon>
        <taxon>Ecdysozoa</taxon>
        <taxon>Arthropoda</taxon>
        <taxon>Chelicerata</taxon>
        <taxon>Arachnida</taxon>
        <taxon>Acari</taxon>
        <taxon>Acariformes</taxon>
        <taxon>Trombidiformes</taxon>
        <taxon>Prostigmata</taxon>
        <taxon>Anystina</taxon>
        <taxon>Parasitengona</taxon>
        <taxon>Trombidioidea</taxon>
        <taxon>Trombidiidae</taxon>
        <taxon>Dinothrombium</taxon>
    </lineage>
</organism>
<dbReference type="PANTHER" id="PTHR45700">
    <property type="entry name" value="UBIQUITIN-PROTEIN LIGASE E3C"/>
    <property type="match status" value="1"/>
</dbReference>
<evidence type="ECO:0000256" key="3">
    <source>
        <dbReference type="ARBA" id="ARBA00012485"/>
    </source>
</evidence>
<dbReference type="GO" id="GO:0006511">
    <property type="term" value="P:ubiquitin-dependent protein catabolic process"/>
    <property type="evidence" value="ECO:0007669"/>
    <property type="project" value="TreeGrafter"/>
</dbReference>
<evidence type="ECO:0000256" key="6">
    <source>
        <dbReference type="ARBA" id="ARBA00022786"/>
    </source>
</evidence>
<dbReference type="FunFam" id="3.30.2160.10:FF:000002">
    <property type="entry name" value="Putative Ubiquitin-protein ligase E3C"/>
    <property type="match status" value="1"/>
</dbReference>
<dbReference type="CDD" id="cd00078">
    <property type="entry name" value="HECTc"/>
    <property type="match status" value="1"/>
</dbReference>
<reference evidence="16 18" key="1">
    <citation type="journal article" date="2018" name="Gigascience">
        <title>Genomes of trombidid mites reveal novel predicted allergens and laterally-transferred genes associated with secondary metabolism.</title>
        <authorList>
            <person name="Dong X."/>
            <person name="Chaisiri K."/>
            <person name="Xia D."/>
            <person name="Armstrong S.D."/>
            <person name="Fang Y."/>
            <person name="Donnelly M.J."/>
            <person name="Kadowaki T."/>
            <person name="McGarry J.W."/>
            <person name="Darby A.C."/>
            <person name="Makepeace B.L."/>
        </authorList>
    </citation>
    <scope>NUCLEOTIDE SEQUENCE [LARGE SCALE GENOMIC DNA]</scope>
    <source>
        <strain evidence="16">UoL-WK</strain>
    </source>
</reference>
<keyword evidence="7" id="KW-0832">Ubl conjugation</keyword>
<evidence type="ECO:0000256" key="10">
    <source>
        <dbReference type="ARBA" id="ARBA00067506"/>
    </source>
</evidence>
<comment type="subunit">
    <text evidence="9">Interacts with 26S proteasomes. Interacts (via the HECT domain) with UBE2D1 and, less efficiently, with UBE2L3.</text>
</comment>
<keyword evidence="6 13" id="KW-0833">Ubl conjugation pathway</keyword>
<comment type="catalytic activity">
    <reaction evidence="1">
        <text>S-ubiquitinyl-[E2 ubiquitin-conjugating enzyme]-L-cysteine + [acceptor protein]-L-lysine = [E2 ubiquitin-conjugating enzyme]-L-cysteine + N(6)-ubiquitinyl-[acceptor protein]-L-lysine.</text>
        <dbReference type="EC" id="2.3.2.26"/>
    </reaction>
</comment>
<accession>A0A443QY02</accession>
<evidence type="ECO:0000256" key="1">
    <source>
        <dbReference type="ARBA" id="ARBA00000885"/>
    </source>
</evidence>
<dbReference type="AlphaFoldDB" id="A0A443QY02"/>
<dbReference type="GO" id="GO:0061630">
    <property type="term" value="F:ubiquitin protein ligase activity"/>
    <property type="evidence" value="ECO:0007669"/>
    <property type="project" value="UniProtKB-EC"/>
</dbReference>
<dbReference type="Proteomes" id="UP000285301">
    <property type="component" value="Unassembled WGS sequence"/>
</dbReference>
<dbReference type="STRING" id="1965070.A0A443QY02"/>
<evidence type="ECO:0000256" key="4">
    <source>
        <dbReference type="ARBA" id="ARBA00022499"/>
    </source>
</evidence>
<comment type="pathway">
    <text evidence="2">Protein modification; protein ubiquitination.</text>
</comment>
<dbReference type="SMART" id="SM00119">
    <property type="entry name" value="HECTc"/>
    <property type="match status" value="1"/>
</dbReference>
<feature type="active site" description="Glycyl thioester intermediate" evidence="13">
    <location>
        <position position="1032"/>
    </location>
</feature>
<dbReference type="InterPro" id="IPR035983">
    <property type="entry name" value="Hect_E3_ubiquitin_ligase"/>
</dbReference>
<evidence type="ECO:0000313" key="18">
    <source>
        <dbReference type="Proteomes" id="UP000285301"/>
    </source>
</evidence>
<sequence>MYSFEGQFREKPQQNLAGSSKRLPRDELIQHAAEERRKREDTRRKTRAATVIQSHFRSFAIRKQVFHALRLTFDEQFERLNEHNIDSALFSSLIRSLLMFYREGIDDFRLSSIGQLFVRKKESVIELVSKDPKQWFHRLKKLLHFNIQHLSNCISGAQQTTVAIPLRLIEIYTTCSTYACLSDNDQILASIWSYLVNNGYFSHTRKILDTKVPEPYEESIKPPTPMASSVLDLALRPLQIGSKTDLIVVLKFFADFLREPFSPQIKYFVLPVISKNIPPKLQASYVLSAFIKKTSEISVDLNLPSSTWLLYSVLKIMTSQLTRFTSSEKVRYLLLLKELSFSLPQQSHESAIDEDEEAEKMEVTENSTSSSAQIIDEIMNMINDSFHVNWLISILEEENWNSIVLIALTQMCNEMMALHRFAVNNYRLLYTLAFKSAFLKQLWNYIISVSTPSVFGSPTPLLQILSRGLPLAAVDWHKILPQLTLFCSLFSYLLPTLDDVEFYEEAESEKETKKLSSMPFTLKELQSMTLILKDVCIGLIELAYHDTKLAFIEDYKTAMRSVRNNSDDNNANNVKHWLKLFKTSVYLLRQLYKRDSRRQFCPDNHWISKQVVMSVERPTNFRVGIRQRERYQQFIGLRKLTRQELEEYGPPLSTTEIRNITILQEIPFVVPFHDRVKILQSLMSKDKEENIGNLHQFMVPGSSIAINIRRNYIYEDAFEKLSTENEPDLKRPIRVQLVNAVGLDEAGIDGGGIFREFLSELLKTAFDPNRGFFRSTHDRLLYPNAAAHLIVENYQKHYFFIGRMLGKALYENMLVELPFSPFFLEKILAKHTAADIDIHHLATLDPLIYKNLVYLKNYEGDVSELGLDFTVVNSDFGENEVVELKPGGSNIPVTAQNRIEYIHLMADYRLNKQIRNQCLAFKQGLANVIDLDWIRMFDAKELQTLISGAQTPIDIEDLKAHCNYSGGYASDHKMIVNFWKVVSGFNERQKRLLLKFVTSCSRPPLLGFKDLHPPFCIQSAGREDRLPTASTCMNLLKLPEFPDEATLRQRLQYAIESGVGFELS</sequence>
<dbReference type="Gene3D" id="3.90.1750.10">
    <property type="entry name" value="Hect, E3 ligase catalytic domains"/>
    <property type="match status" value="1"/>
</dbReference>
<dbReference type="EMBL" id="NCKU01003247">
    <property type="protein sequence ID" value="RWS07895.1"/>
    <property type="molecule type" value="Genomic_DNA"/>
</dbReference>
<dbReference type="EMBL" id="NCKU01003146">
    <property type="protein sequence ID" value="RWS08084.1"/>
    <property type="molecule type" value="Genomic_DNA"/>
</dbReference>
<proteinExistence type="inferred from homology"/>
<evidence type="ECO:0000259" key="15">
    <source>
        <dbReference type="PROSITE" id="PS50237"/>
    </source>
</evidence>
<dbReference type="Gene3D" id="3.30.2410.10">
    <property type="entry name" value="Hect, E3 ligase catalytic domain"/>
    <property type="match status" value="1"/>
</dbReference>
<dbReference type="FunFam" id="3.90.1750.10:FF:000014">
    <property type="entry name" value="Putative Ubiquitin-protein ligase E3C"/>
    <property type="match status" value="1"/>
</dbReference>
<evidence type="ECO:0000256" key="2">
    <source>
        <dbReference type="ARBA" id="ARBA00004906"/>
    </source>
</evidence>
<dbReference type="Pfam" id="PF00632">
    <property type="entry name" value="HECT"/>
    <property type="match status" value="1"/>
</dbReference>
<evidence type="ECO:0000313" key="16">
    <source>
        <dbReference type="EMBL" id="RWS07895.1"/>
    </source>
</evidence>
<dbReference type="GO" id="GO:0016874">
    <property type="term" value="F:ligase activity"/>
    <property type="evidence" value="ECO:0007669"/>
    <property type="project" value="UniProtKB-KW"/>
</dbReference>
<dbReference type="PROSITE" id="PS50096">
    <property type="entry name" value="IQ"/>
    <property type="match status" value="1"/>
</dbReference>
<dbReference type="FunFam" id="3.30.2410.10:FF:000011">
    <property type="entry name" value="Putative Ubiquitin-protein ligase E3C"/>
    <property type="match status" value="1"/>
</dbReference>
<dbReference type="InterPro" id="IPR044611">
    <property type="entry name" value="E3A/B/C-like"/>
</dbReference>
<evidence type="ECO:0000256" key="14">
    <source>
        <dbReference type="SAM" id="MobiDB-lite"/>
    </source>
</evidence>
<reference evidence="16" key="2">
    <citation type="submission" date="2018-11" db="EMBL/GenBank/DDBJ databases">
        <title>Trombidioid mite genomics.</title>
        <authorList>
            <person name="Dong X."/>
        </authorList>
    </citation>
    <scope>NUCLEOTIDE SEQUENCE</scope>
    <source>
        <strain evidence="16">UoL-WK</strain>
    </source>
</reference>
<dbReference type="GO" id="GO:0000209">
    <property type="term" value="P:protein polyubiquitination"/>
    <property type="evidence" value="ECO:0007669"/>
    <property type="project" value="InterPro"/>
</dbReference>
<dbReference type="PANTHER" id="PTHR45700:SF2">
    <property type="entry name" value="UBIQUITIN-PROTEIN LIGASE E3C"/>
    <property type="match status" value="1"/>
</dbReference>
<keyword evidence="5" id="KW-0808">Transferase</keyword>